<reference evidence="3 4" key="1">
    <citation type="submission" date="2019-07" db="EMBL/GenBank/DDBJ databases">
        <title>Whole genome shotgun sequence of Lactobacillus zymae NBRC 107157.</title>
        <authorList>
            <person name="Hosoyama A."/>
            <person name="Uohara A."/>
            <person name="Ohji S."/>
            <person name="Ichikawa N."/>
        </authorList>
    </citation>
    <scope>NUCLEOTIDE SEQUENCE [LARGE SCALE GENOMIC DNA]</scope>
    <source>
        <strain evidence="3 4">NBRC 107157</strain>
    </source>
</reference>
<accession>A0ABQ0WYM2</accession>
<sequence length="400" mass="45946">MIQRDYYLAQLIKFKDIDAIKVITGVRRSGKSVLLMLYRDYLVNQGIPTEQIIYLNFEDIDLFDVRNDHQLLEILKPKLTKTAHFYLMFDEIQMVSGWQRVINGLRVSYDCDIVVTGSNAKMLSGELATLLSGRYVEIPIYPFSFQEFLTAKDLKPNRNNLDTAFREFEQFGGFPAVVLADPAIKDSILSGIYDTIVLNDVMTRANIRDGESLRGLVRFLADNTGQLTRPAKVAGTLTSEGLKVSNHTIEKYLQLLQDAFLFYRARQYDLRGRNYLRTSGKYYVVDPGLRRNAVGRRPGNYAGQLENIVYLELVRRGYSVDVGKLDAKEVDFVARKVDELKYFQVTYELPQNSHETDNLLQIPDNYEKILLTQRHYPDVQNIDGIPVINVIDWLLESPTN</sequence>
<proteinExistence type="predicted"/>
<keyword evidence="4" id="KW-1185">Reference proteome</keyword>
<dbReference type="SUPFAM" id="SSF52540">
    <property type="entry name" value="P-loop containing nucleoside triphosphate hydrolases"/>
    <property type="match status" value="1"/>
</dbReference>
<comment type="caution">
    <text evidence="3">The sequence shown here is derived from an EMBL/GenBank/DDBJ whole genome shotgun (WGS) entry which is preliminary data.</text>
</comment>
<dbReference type="InterPro" id="IPR025420">
    <property type="entry name" value="DUF4143"/>
</dbReference>
<dbReference type="RefSeq" id="WP_057730176.1">
    <property type="nucleotide sequence ID" value="NZ_BJZK01000024.1"/>
</dbReference>
<dbReference type="InterPro" id="IPR041682">
    <property type="entry name" value="AAA_14"/>
</dbReference>
<protein>
    <recommendedName>
        <fullName evidence="5">AAA family ATPase</fullName>
    </recommendedName>
</protein>
<evidence type="ECO:0000313" key="3">
    <source>
        <dbReference type="EMBL" id="GEO72638.1"/>
    </source>
</evidence>
<dbReference type="InterPro" id="IPR027417">
    <property type="entry name" value="P-loop_NTPase"/>
</dbReference>
<feature type="domain" description="DUF4143" evidence="2">
    <location>
        <begin position="199"/>
        <end position="345"/>
    </location>
</feature>
<evidence type="ECO:0000313" key="4">
    <source>
        <dbReference type="Proteomes" id="UP000321794"/>
    </source>
</evidence>
<gene>
    <name evidence="3" type="ORF">LZY01_18060</name>
</gene>
<dbReference type="Pfam" id="PF13173">
    <property type="entry name" value="AAA_14"/>
    <property type="match status" value="1"/>
</dbReference>
<evidence type="ECO:0008006" key="5">
    <source>
        <dbReference type="Google" id="ProtNLM"/>
    </source>
</evidence>
<feature type="domain" description="AAA" evidence="1">
    <location>
        <begin position="20"/>
        <end position="149"/>
    </location>
</feature>
<dbReference type="Pfam" id="PF13635">
    <property type="entry name" value="DUF4143"/>
    <property type="match status" value="1"/>
</dbReference>
<organism evidence="3 4">
    <name type="scientific">Levilactobacillus zymae</name>
    <dbReference type="NCBI Taxonomy" id="267363"/>
    <lineage>
        <taxon>Bacteria</taxon>
        <taxon>Bacillati</taxon>
        <taxon>Bacillota</taxon>
        <taxon>Bacilli</taxon>
        <taxon>Lactobacillales</taxon>
        <taxon>Lactobacillaceae</taxon>
        <taxon>Levilactobacillus</taxon>
    </lineage>
</organism>
<dbReference type="PANTHER" id="PTHR33295:SF20">
    <property type="entry name" value="ATPASE"/>
    <property type="match status" value="1"/>
</dbReference>
<dbReference type="Proteomes" id="UP000321794">
    <property type="component" value="Unassembled WGS sequence"/>
</dbReference>
<dbReference type="EMBL" id="BJZK01000024">
    <property type="protein sequence ID" value="GEO72638.1"/>
    <property type="molecule type" value="Genomic_DNA"/>
</dbReference>
<evidence type="ECO:0000259" key="2">
    <source>
        <dbReference type="Pfam" id="PF13635"/>
    </source>
</evidence>
<dbReference type="PANTHER" id="PTHR33295">
    <property type="entry name" value="ATPASE"/>
    <property type="match status" value="1"/>
</dbReference>
<name>A0ABQ0WYM2_9LACO</name>
<evidence type="ECO:0000259" key="1">
    <source>
        <dbReference type="Pfam" id="PF13173"/>
    </source>
</evidence>